<evidence type="ECO:0008006" key="4">
    <source>
        <dbReference type="Google" id="ProtNLM"/>
    </source>
</evidence>
<feature type="transmembrane region" description="Helical" evidence="1">
    <location>
        <begin position="277"/>
        <end position="296"/>
    </location>
</feature>
<keyword evidence="3" id="KW-1185">Reference proteome</keyword>
<feature type="transmembrane region" description="Helical" evidence="1">
    <location>
        <begin position="622"/>
        <end position="642"/>
    </location>
</feature>
<dbReference type="InterPro" id="IPR006541">
    <property type="entry name" value="Bacteriocin_ass"/>
</dbReference>
<proteinExistence type="predicted"/>
<accession>A0A1E5GY19</accession>
<sequence length="682" mass="78818">MKRLILKIGLLFCFFTMVFGLIIEHNNNENIKHVDSQYNIDGYKIKLPESAVEKNPELAFSILQKSANKNDTSFINRVTEYTVKREQGEIDLASDIIKVTYFIDDNAKTSFLSKFNPKVIKGETEHLFNSNVFTEINKIKKVTRSDIVTGDYFLQGTDTQIQEMVLDNISAYKDQMGLTIVAEELIDDSMTLPIELIPTLDIQALLVLGALFFLCCLVIYSLLITRDIQILRMNGYSVLEIAWHYLLRDINSWMLATLLFLLLAKVIFPTFLMNIQLLIMLILLTALLNLIIFIMLKFISHLSAKNALNYKNYDKDFFYITYAIKIFFLFTVITSLSPLAELLKDSWRYASSVSQQKVPENAKVGIFYPLLIGKDNKDITYNTNVFFENLSRSADRIVGDRGFIIDISSYEQTDSFFDKVIKVDNSYLKKHIKVDYQNKKIKTETKDGETLFLISEKLKDRRQEIRDYYKVNYDMTLTFIIISDKTKLPLYNNKKRELTGALLIEVLKSPEDIPIIKGLGGIDPLKITLGNRSPESMYKQLKNSIDTEYLDDNLVNIVKLSDVNKVILLRQLGTFYIYLFQTLFSLSLTIFIIMQCAIAYYNQKKKIITILRMHGYSFFQTYKNFFLLLLIQNTLFTLLFMATYPERLIGALVTCLLLALVEFVTSIIVIVTFDRVKKVEDS</sequence>
<feature type="transmembrane region" description="Helical" evidence="1">
    <location>
        <begin position="648"/>
        <end position="673"/>
    </location>
</feature>
<dbReference type="RefSeq" id="WP_069662957.1">
    <property type="nucleotide sequence ID" value="NZ_JBHUJJ010000001.1"/>
</dbReference>
<evidence type="ECO:0000313" key="3">
    <source>
        <dbReference type="Proteomes" id="UP000095094"/>
    </source>
</evidence>
<dbReference type="OrthoDB" id="2076832at2"/>
<protein>
    <recommendedName>
        <fullName evidence="4">Bacteriocin-associated integral membrane protein</fullName>
    </recommendedName>
</protein>
<organism evidence="2 3">
    <name type="scientific">Enterococcus termitis</name>
    <dbReference type="NCBI Taxonomy" id="332950"/>
    <lineage>
        <taxon>Bacteria</taxon>
        <taxon>Bacillati</taxon>
        <taxon>Bacillota</taxon>
        <taxon>Bacilli</taxon>
        <taxon>Lactobacillales</taxon>
        <taxon>Enterococcaceae</taxon>
        <taxon>Enterococcus</taxon>
    </lineage>
</organism>
<dbReference type="Proteomes" id="UP000095094">
    <property type="component" value="Unassembled WGS sequence"/>
</dbReference>
<keyword evidence="1" id="KW-0812">Transmembrane</keyword>
<dbReference type="Pfam" id="PF07242">
    <property type="entry name" value="DUF1430"/>
    <property type="match status" value="1"/>
</dbReference>
<dbReference type="AlphaFoldDB" id="A0A1E5GY19"/>
<comment type="caution">
    <text evidence="2">The sequence shown here is derived from an EMBL/GenBank/DDBJ whole genome shotgun (WGS) entry which is preliminary data.</text>
</comment>
<keyword evidence="1" id="KW-0472">Membrane</keyword>
<name>A0A1E5GY19_9ENTE</name>
<feature type="transmembrane region" description="Helical" evidence="1">
    <location>
        <begin position="317"/>
        <end position="336"/>
    </location>
</feature>
<dbReference type="EMBL" id="MIJY01000011">
    <property type="protein sequence ID" value="OEG17621.1"/>
    <property type="molecule type" value="Genomic_DNA"/>
</dbReference>
<feature type="transmembrane region" description="Helical" evidence="1">
    <location>
        <begin position="575"/>
        <end position="601"/>
    </location>
</feature>
<keyword evidence="1" id="KW-1133">Transmembrane helix</keyword>
<feature type="transmembrane region" description="Helical" evidence="1">
    <location>
        <begin position="202"/>
        <end position="223"/>
    </location>
</feature>
<reference evidence="3" key="1">
    <citation type="submission" date="2016-09" db="EMBL/GenBank/DDBJ databases">
        <authorList>
            <person name="Gulvik C.A."/>
        </authorList>
    </citation>
    <scope>NUCLEOTIDE SEQUENCE [LARGE SCALE GENOMIC DNA]</scope>
    <source>
        <strain evidence="3">LMG 8895</strain>
    </source>
</reference>
<feature type="transmembrane region" description="Helical" evidence="1">
    <location>
        <begin position="253"/>
        <end position="271"/>
    </location>
</feature>
<gene>
    <name evidence="2" type="ORF">BCR25_18085</name>
</gene>
<evidence type="ECO:0000256" key="1">
    <source>
        <dbReference type="SAM" id="Phobius"/>
    </source>
</evidence>
<evidence type="ECO:0000313" key="2">
    <source>
        <dbReference type="EMBL" id="OEG17621.1"/>
    </source>
</evidence>